<evidence type="ECO:0000313" key="4">
    <source>
        <dbReference type="Proteomes" id="UP000014760"/>
    </source>
</evidence>
<accession>R7US40</accession>
<keyword evidence="4" id="KW-1185">Reference proteome</keyword>
<dbReference type="EnsemblMetazoa" id="CapteT207037">
    <property type="protein sequence ID" value="CapteP207037"/>
    <property type="gene ID" value="CapteG207037"/>
</dbReference>
<dbReference type="EMBL" id="KB298688">
    <property type="protein sequence ID" value="ELU08958.1"/>
    <property type="molecule type" value="Genomic_DNA"/>
</dbReference>
<proteinExistence type="predicted"/>
<dbReference type="AlphaFoldDB" id="R7US40"/>
<dbReference type="EMBL" id="AMQN01001056">
    <property type="status" value="NOT_ANNOTATED_CDS"/>
    <property type="molecule type" value="Genomic_DNA"/>
</dbReference>
<reference evidence="4" key="1">
    <citation type="submission" date="2012-12" db="EMBL/GenBank/DDBJ databases">
        <authorList>
            <person name="Hellsten U."/>
            <person name="Grimwood J."/>
            <person name="Chapman J.A."/>
            <person name="Shapiro H."/>
            <person name="Aerts A."/>
            <person name="Otillar R.P."/>
            <person name="Terry A.Y."/>
            <person name="Boore J.L."/>
            <person name="Simakov O."/>
            <person name="Marletaz F."/>
            <person name="Cho S.-J."/>
            <person name="Edsinger-Gonzales E."/>
            <person name="Havlak P."/>
            <person name="Kuo D.-H."/>
            <person name="Larsson T."/>
            <person name="Lv J."/>
            <person name="Arendt D."/>
            <person name="Savage R."/>
            <person name="Osoegawa K."/>
            <person name="de Jong P."/>
            <person name="Lindberg D.R."/>
            <person name="Seaver E.C."/>
            <person name="Weisblat D.A."/>
            <person name="Putnam N.H."/>
            <person name="Grigoriev I.V."/>
            <person name="Rokhsar D.S."/>
        </authorList>
    </citation>
    <scope>NUCLEOTIDE SEQUENCE</scope>
    <source>
        <strain evidence="4">I ESC-2004</strain>
    </source>
</reference>
<evidence type="ECO:0000313" key="3">
    <source>
        <dbReference type="EnsemblMetazoa" id="CapteP207037"/>
    </source>
</evidence>
<name>R7US40_CAPTE</name>
<feature type="region of interest" description="Disordered" evidence="1">
    <location>
        <begin position="76"/>
        <end position="96"/>
    </location>
</feature>
<reference evidence="3" key="3">
    <citation type="submission" date="2015-06" db="UniProtKB">
        <authorList>
            <consortium name="EnsemblMetazoa"/>
        </authorList>
    </citation>
    <scope>IDENTIFICATION</scope>
</reference>
<gene>
    <name evidence="2" type="ORF">CAPTEDRAFT_207037</name>
</gene>
<dbReference type="Proteomes" id="UP000014760">
    <property type="component" value="Unassembled WGS sequence"/>
</dbReference>
<sequence length="198" mass="22141">MSRSFSTNNVSVQLLHFPFSSDILLIQDSIWYSCTREVLVITLKWHLCFIFLRISLNQGIFLLLLSSEVGIEHSSTVKPTRDNHGITPPKGMSKSELEKTKKDDLVKMMLDVKTTLSSTPATHGSTSDSTTINNDALLLLLKPLLTECIVELRAEIPQLQTQVLTLQDKLDAPQSIPPLSSMPRHTTLPLYPLPLMMS</sequence>
<evidence type="ECO:0000313" key="2">
    <source>
        <dbReference type="EMBL" id="ELU08958.1"/>
    </source>
</evidence>
<evidence type="ECO:0000256" key="1">
    <source>
        <dbReference type="SAM" id="MobiDB-lite"/>
    </source>
</evidence>
<protein>
    <submittedName>
        <fullName evidence="2 3">Uncharacterized protein</fullName>
    </submittedName>
</protein>
<reference evidence="2 4" key="2">
    <citation type="journal article" date="2013" name="Nature">
        <title>Insights into bilaterian evolution from three spiralian genomes.</title>
        <authorList>
            <person name="Simakov O."/>
            <person name="Marletaz F."/>
            <person name="Cho S.J."/>
            <person name="Edsinger-Gonzales E."/>
            <person name="Havlak P."/>
            <person name="Hellsten U."/>
            <person name="Kuo D.H."/>
            <person name="Larsson T."/>
            <person name="Lv J."/>
            <person name="Arendt D."/>
            <person name="Savage R."/>
            <person name="Osoegawa K."/>
            <person name="de Jong P."/>
            <person name="Grimwood J."/>
            <person name="Chapman J.A."/>
            <person name="Shapiro H."/>
            <person name="Aerts A."/>
            <person name="Otillar R.P."/>
            <person name="Terry A.Y."/>
            <person name="Boore J.L."/>
            <person name="Grigoriev I.V."/>
            <person name="Lindberg D.R."/>
            <person name="Seaver E.C."/>
            <person name="Weisblat D.A."/>
            <person name="Putnam N.H."/>
            <person name="Rokhsar D.S."/>
        </authorList>
    </citation>
    <scope>NUCLEOTIDE SEQUENCE</scope>
    <source>
        <strain evidence="2 4">I ESC-2004</strain>
    </source>
</reference>
<dbReference type="HOGENOM" id="CLU_1379295_0_0_1"/>
<organism evidence="2">
    <name type="scientific">Capitella teleta</name>
    <name type="common">Polychaete worm</name>
    <dbReference type="NCBI Taxonomy" id="283909"/>
    <lineage>
        <taxon>Eukaryota</taxon>
        <taxon>Metazoa</taxon>
        <taxon>Spiralia</taxon>
        <taxon>Lophotrochozoa</taxon>
        <taxon>Annelida</taxon>
        <taxon>Polychaeta</taxon>
        <taxon>Sedentaria</taxon>
        <taxon>Scolecida</taxon>
        <taxon>Capitellidae</taxon>
        <taxon>Capitella</taxon>
    </lineage>
</organism>